<evidence type="ECO:0000313" key="3">
    <source>
        <dbReference type="Proteomes" id="UP000078492"/>
    </source>
</evidence>
<feature type="region of interest" description="Disordered" evidence="1">
    <location>
        <begin position="29"/>
        <end position="112"/>
    </location>
</feature>
<keyword evidence="3" id="KW-1185">Reference proteome</keyword>
<protein>
    <submittedName>
        <fullName evidence="2">Uncharacterized protein</fullName>
    </submittedName>
</protein>
<organism evidence="2 3">
    <name type="scientific">Trachymyrmex cornetzi</name>
    <dbReference type="NCBI Taxonomy" id="471704"/>
    <lineage>
        <taxon>Eukaryota</taxon>
        <taxon>Metazoa</taxon>
        <taxon>Ecdysozoa</taxon>
        <taxon>Arthropoda</taxon>
        <taxon>Hexapoda</taxon>
        <taxon>Insecta</taxon>
        <taxon>Pterygota</taxon>
        <taxon>Neoptera</taxon>
        <taxon>Endopterygota</taxon>
        <taxon>Hymenoptera</taxon>
        <taxon>Apocrita</taxon>
        <taxon>Aculeata</taxon>
        <taxon>Formicoidea</taxon>
        <taxon>Formicidae</taxon>
        <taxon>Myrmicinae</taxon>
        <taxon>Trachymyrmex</taxon>
    </lineage>
</organism>
<name>A0A195D9Y2_9HYME</name>
<proteinExistence type="predicted"/>
<dbReference type="Proteomes" id="UP000078492">
    <property type="component" value="Unassembled WGS sequence"/>
</dbReference>
<reference evidence="2 3" key="1">
    <citation type="submission" date="2015-09" db="EMBL/GenBank/DDBJ databases">
        <title>Trachymyrmex cornetzi WGS genome.</title>
        <authorList>
            <person name="Nygaard S."/>
            <person name="Hu H."/>
            <person name="Boomsma J."/>
            <person name="Zhang G."/>
        </authorList>
    </citation>
    <scope>NUCLEOTIDE SEQUENCE [LARGE SCALE GENOMIC DNA]</scope>
    <source>
        <strain evidence="2">Tcor2-1</strain>
        <tissue evidence="2">Whole body</tissue>
    </source>
</reference>
<gene>
    <name evidence="2" type="ORF">ALC57_18214</name>
</gene>
<accession>A0A195D9Y2</accession>
<evidence type="ECO:0000313" key="2">
    <source>
        <dbReference type="EMBL" id="KYN09693.1"/>
    </source>
</evidence>
<dbReference type="AlphaFoldDB" id="A0A195D9Y2"/>
<sequence length="112" mass="12081">MSRDGRLESIRMTPVIRAFVTWSCGVGPISSGRPGEGCSHVRRLPPLRPTTSVVGTRWGRNARVSRQVEERRTQGGEPSQNEMDNVRGAISAGLELGGPPRMSGGAKERRAG</sequence>
<evidence type="ECO:0000256" key="1">
    <source>
        <dbReference type="SAM" id="MobiDB-lite"/>
    </source>
</evidence>
<dbReference type="EMBL" id="KQ981082">
    <property type="protein sequence ID" value="KYN09693.1"/>
    <property type="molecule type" value="Genomic_DNA"/>
</dbReference>